<dbReference type="GO" id="GO:0020037">
    <property type="term" value="F:heme binding"/>
    <property type="evidence" value="ECO:0007669"/>
    <property type="project" value="InterPro"/>
</dbReference>
<dbReference type="SUPFAM" id="SSF48264">
    <property type="entry name" value="Cytochrome P450"/>
    <property type="match status" value="1"/>
</dbReference>
<feature type="binding site" description="axial binding residue" evidence="9">
    <location>
        <position position="389"/>
    </location>
    <ligand>
        <name>heme</name>
        <dbReference type="ChEBI" id="CHEBI:30413"/>
    </ligand>
    <ligandPart>
        <name>Fe</name>
        <dbReference type="ChEBI" id="CHEBI:18248"/>
    </ligandPart>
</feature>
<dbReference type="eggNOG" id="KOG0156">
    <property type="taxonomic scope" value="Eukaryota"/>
</dbReference>
<evidence type="ECO:0000313" key="11">
    <source>
        <dbReference type="EMBL" id="EAU89617.1"/>
    </source>
</evidence>
<evidence type="ECO:0000313" key="12">
    <source>
        <dbReference type="Proteomes" id="UP000001861"/>
    </source>
</evidence>
<comment type="caution">
    <text evidence="11">The sequence shown here is derived from an EMBL/GenBank/DDBJ whole genome shotgun (WGS) entry which is preliminary data.</text>
</comment>
<evidence type="ECO:0000256" key="4">
    <source>
        <dbReference type="ARBA" id="ARBA00022617"/>
    </source>
</evidence>
<dbReference type="InterPro" id="IPR036396">
    <property type="entry name" value="Cyt_P450_sf"/>
</dbReference>
<dbReference type="STRING" id="240176.A8NBP6"/>
<dbReference type="CDD" id="cd11065">
    <property type="entry name" value="CYP64-like"/>
    <property type="match status" value="1"/>
</dbReference>
<dbReference type="AlphaFoldDB" id="A8NBP6"/>
<dbReference type="PANTHER" id="PTHR46300">
    <property type="entry name" value="P450, PUTATIVE (EUROFUNG)-RELATED-RELATED"/>
    <property type="match status" value="1"/>
</dbReference>
<reference evidence="11 12" key="1">
    <citation type="journal article" date="2010" name="Proc. Natl. Acad. Sci. U.S.A.">
        <title>Insights into evolution of multicellular fungi from the assembled chromosomes of the mushroom Coprinopsis cinerea (Coprinus cinereus).</title>
        <authorList>
            <person name="Stajich J.E."/>
            <person name="Wilke S.K."/>
            <person name="Ahren D."/>
            <person name="Au C.H."/>
            <person name="Birren B.W."/>
            <person name="Borodovsky M."/>
            <person name="Burns C."/>
            <person name="Canback B."/>
            <person name="Casselton L.A."/>
            <person name="Cheng C.K."/>
            <person name="Deng J."/>
            <person name="Dietrich F.S."/>
            <person name="Fargo D.C."/>
            <person name="Farman M.L."/>
            <person name="Gathman A.C."/>
            <person name="Goldberg J."/>
            <person name="Guigo R."/>
            <person name="Hoegger P.J."/>
            <person name="Hooker J.B."/>
            <person name="Huggins A."/>
            <person name="James T.Y."/>
            <person name="Kamada T."/>
            <person name="Kilaru S."/>
            <person name="Kodira C."/>
            <person name="Kues U."/>
            <person name="Kupfer D."/>
            <person name="Kwan H.S."/>
            <person name="Lomsadze A."/>
            <person name="Li W."/>
            <person name="Lilly W.W."/>
            <person name="Ma L.J."/>
            <person name="Mackey A.J."/>
            <person name="Manning G."/>
            <person name="Martin F."/>
            <person name="Muraguchi H."/>
            <person name="Natvig D.O."/>
            <person name="Palmerini H."/>
            <person name="Ramesh M.A."/>
            <person name="Rehmeyer C.J."/>
            <person name="Roe B.A."/>
            <person name="Shenoy N."/>
            <person name="Stanke M."/>
            <person name="Ter-Hovhannisyan V."/>
            <person name="Tunlid A."/>
            <person name="Velagapudi R."/>
            <person name="Vision T.J."/>
            <person name="Zeng Q."/>
            <person name="Zolan M.E."/>
            <person name="Pukkila P.J."/>
        </authorList>
    </citation>
    <scope>NUCLEOTIDE SEQUENCE [LARGE SCALE GENOMIC DNA]</scope>
    <source>
        <strain evidence="12">Okayama-7 / 130 / ATCC MYA-4618 / FGSC 9003</strain>
    </source>
</reference>
<dbReference type="OMA" id="TWHAREA"/>
<dbReference type="InParanoid" id="A8NBP6"/>
<dbReference type="Proteomes" id="UP000001861">
    <property type="component" value="Unassembled WGS sequence"/>
</dbReference>
<evidence type="ECO:0000256" key="9">
    <source>
        <dbReference type="PIRSR" id="PIRSR602401-1"/>
    </source>
</evidence>
<dbReference type="OrthoDB" id="1055148at2759"/>
<dbReference type="GO" id="GO:0004497">
    <property type="term" value="F:monooxygenase activity"/>
    <property type="evidence" value="ECO:0007669"/>
    <property type="project" value="UniProtKB-KW"/>
</dbReference>
<dbReference type="VEuPathDB" id="FungiDB:CC1G_02506"/>
<organism evidence="11 12">
    <name type="scientific">Coprinopsis cinerea (strain Okayama-7 / 130 / ATCC MYA-4618 / FGSC 9003)</name>
    <name type="common">Inky cap fungus</name>
    <name type="synonym">Hormographiella aspergillata</name>
    <dbReference type="NCBI Taxonomy" id="240176"/>
    <lineage>
        <taxon>Eukaryota</taxon>
        <taxon>Fungi</taxon>
        <taxon>Dikarya</taxon>
        <taxon>Basidiomycota</taxon>
        <taxon>Agaricomycotina</taxon>
        <taxon>Agaricomycetes</taxon>
        <taxon>Agaricomycetidae</taxon>
        <taxon>Agaricales</taxon>
        <taxon>Agaricineae</taxon>
        <taxon>Psathyrellaceae</taxon>
        <taxon>Coprinopsis</taxon>
    </lineage>
</organism>
<dbReference type="PANTHER" id="PTHR46300:SF7">
    <property type="entry name" value="P450, PUTATIVE (EUROFUNG)-RELATED"/>
    <property type="match status" value="1"/>
</dbReference>
<dbReference type="InterPro" id="IPR002401">
    <property type="entry name" value="Cyt_P450_E_grp-I"/>
</dbReference>
<evidence type="ECO:0000256" key="2">
    <source>
        <dbReference type="ARBA" id="ARBA00005179"/>
    </source>
</evidence>
<protein>
    <submittedName>
        <fullName evidence="11">O-methylsterigmatocystin oxidoreductase</fullName>
    </submittedName>
</protein>
<sequence length="472" mass="53343">MLVAFAHTYLSAGDMIYLTALGKGILVLNSLELIEELFVKRATNYSDRSWSPVGELVRTMWSFAIMNYGQEWRNRRRLFHQFFYRTENHHPVIEEETLSFLRRLADNPKSFREEARTCLGLIIMRLSYGEVDANYNKNLMQAGDAVSLGFLEYSSPGRLFVNTIPALRYIPSWFPGAGWKAKLEELAMLNDMIHNKPFDDVKTRVRSGKLGEYTSLAIQAIQELPDEGDLDCAYRERVARDVSAQAYTAGADTTASSAFALALALAMHPEVQRKAQDEINVVVGSQRLPVFSDVKDLPYVQAIVKEVSRWHTSAPMSLPHLSTKDDVFNGYFIPAKTIVIPNTWAVLHDPDVFPDPFDFKPERFLKDGKINPAVPDPEIAAFGYGRRICPGRHLSNDTFTLLTARLLACFNVDPSLDEAGNPKPLKYEVTSAFISFVFNSRRIVLSADFFRQATLYLLIAISFRGPSDIWTC</sequence>
<keyword evidence="4 9" id="KW-0349">Heme</keyword>
<evidence type="ECO:0000256" key="8">
    <source>
        <dbReference type="ARBA" id="ARBA00023033"/>
    </source>
</evidence>
<keyword evidence="5 9" id="KW-0479">Metal-binding</keyword>
<comment type="pathway">
    <text evidence="2">Secondary metabolite biosynthesis.</text>
</comment>
<evidence type="ECO:0000256" key="1">
    <source>
        <dbReference type="ARBA" id="ARBA00001971"/>
    </source>
</evidence>
<dbReference type="PRINTS" id="PR00463">
    <property type="entry name" value="EP450I"/>
</dbReference>
<dbReference type="InterPro" id="IPR050364">
    <property type="entry name" value="Cytochrome_P450_fung"/>
</dbReference>
<proteinExistence type="inferred from homology"/>
<dbReference type="EMBL" id="AACS02000009">
    <property type="protein sequence ID" value="EAU89617.1"/>
    <property type="molecule type" value="Genomic_DNA"/>
</dbReference>
<evidence type="ECO:0000256" key="3">
    <source>
        <dbReference type="ARBA" id="ARBA00010617"/>
    </source>
</evidence>
<dbReference type="RefSeq" id="XP_001832244.1">
    <property type="nucleotide sequence ID" value="XM_001832192.1"/>
</dbReference>
<dbReference type="GeneID" id="6008728"/>
<dbReference type="KEGG" id="cci:CC1G_02506"/>
<name>A8NBP6_COPC7</name>
<keyword evidence="6 10" id="KW-0560">Oxidoreductase</keyword>
<keyword evidence="7 9" id="KW-0408">Iron</keyword>
<comment type="similarity">
    <text evidence="3 10">Belongs to the cytochrome P450 family.</text>
</comment>
<gene>
    <name evidence="11" type="ORF">CC1G_02506</name>
</gene>
<evidence type="ECO:0000256" key="10">
    <source>
        <dbReference type="RuleBase" id="RU000461"/>
    </source>
</evidence>
<evidence type="ECO:0000256" key="7">
    <source>
        <dbReference type="ARBA" id="ARBA00023004"/>
    </source>
</evidence>
<accession>A8NBP6</accession>
<evidence type="ECO:0000256" key="5">
    <source>
        <dbReference type="ARBA" id="ARBA00022723"/>
    </source>
</evidence>
<dbReference type="GO" id="GO:0005506">
    <property type="term" value="F:iron ion binding"/>
    <property type="evidence" value="ECO:0007669"/>
    <property type="project" value="InterPro"/>
</dbReference>
<dbReference type="PROSITE" id="PS00086">
    <property type="entry name" value="CYTOCHROME_P450"/>
    <property type="match status" value="1"/>
</dbReference>
<dbReference type="Pfam" id="PF00067">
    <property type="entry name" value="p450"/>
    <property type="match status" value="1"/>
</dbReference>
<dbReference type="GO" id="GO:0016705">
    <property type="term" value="F:oxidoreductase activity, acting on paired donors, with incorporation or reduction of molecular oxygen"/>
    <property type="evidence" value="ECO:0007669"/>
    <property type="project" value="InterPro"/>
</dbReference>
<dbReference type="InterPro" id="IPR001128">
    <property type="entry name" value="Cyt_P450"/>
</dbReference>
<keyword evidence="8 10" id="KW-0503">Monooxygenase</keyword>
<keyword evidence="12" id="KW-1185">Reference proteome</keyword>
<comment type="cofactor">
    <cofactor evidence="1 9">
        <name>heme</name>
        <dbReference type="ChEBI" id="CHEBI:30413"/>
    </cofactor>
</comment>
<evidence type="ECO:0000256" key="6">
    <source>
        <dbReference type="ARBA" id="ARBA00023002"/>
    </source>
</evidence>
<dbReference type="InterPro" id="IPR017972">
    <property type="entry name" value="Cyt_P450_CS"/>
</dbReference>
<dbReference type="Gene3D" id="1.10.630.10">
    <property type="entry name" value="Cytochrome P450"/>
    <property type="match status" value="1"/>
</dbReference>